<evidence type="ECO:0000259" key="12">
    <source>
        <dbReference type="Pfam" id="PF05093"/>
    </source>
</evidence>
<keyword evidence="7" id="KW-0479">Metal-binding</keyword>
<protein>
    <recommendedName>
        <fullName evidence="17">Anamorsin homolog</fullName>
    </recommendedName>
</protein>
<dbReference type="Pfam" id="PF20922">
    <property type="entry name" value="Anamorsin_N"/>
    <property type="match status" value="1"/>
</dbReference>
<reference evidence="14" key="1">
    <citation type="submission" date="2015-12" db="EMBL/GenBank/DDBJ databases">
        <title>De novo transcriptome assembly of four potential Pierce s Disease insect vectors from Arizona vineyards.</title>
        <authorList>
            <person name="Tassone E.E."/>
        </authorList>
    </citation>
    <scope>NUCLEOTIDE SEQUENCE</scope>
</reference>
<feature type="domain" description="Anamorsin N-terminal" evidence="13">
    <location>
        <begin position="43"/>
        <end position="196"/>
    </location>
</feature>
<keyword evidence="4" id="KW-0004">4Fe-4S</keyword>
<dbReference type="Pfam" id="PF05093">
    <property type="entry name" value="CIAPIN1"/>
    <property type="match status" value="1"/>
</dbReference>
<evidence type="ECO:0000256" key="3">
    <source>
        <dbReference type="ARBA" id="ARBA00008169"/>
    </source>
</evidence>
<keyword evidence="6" id="KW-0001">2Fe-2S</keyword>
<proteinExistence type="inferred from homology"/>
<dbReference type="EMBL" id="GEDC01027657">
    <property type="protein sequence ID" value="JAS09641.1"/>
    <property type="molecule type" value="Transcribed_RNA"/>
</dbReference>
<accession>A0A1B6C855</accession>
<dbReference type="HAMAP" id="MF_03115">
    <property type="entry name" value="Anamorsin"/>
    <property type="match status" value="1"/>
</dbReference>
<keyword evidence="11" id="KW-0472">Membrane</keyword>
<keyword evidence="10" id="KW-0496">Mitochondrion</keyword>
<dbReference type="GO" id="GO:0051539">
    <property type="term" value="F:4 iron, 4 sulfur cluster binding"/>
    <property type="evidence" value="ECO:0007669"/>
    <property type="project" value="UniProtKB-KW"/>
</dbReference>
<dbReference type="GO" id="GO:0005737">
    <property type="term" value="C:cytoplasm"/>
    <property type="evidence" value="ECO:0007669"/>
    <property type="project" value="UniProtKB-SubCell"/>
</dbReference>
<evidence type="ECO:0000256" key="10">
    <source>
        <dbReference type="ARBA" id="ARBA00023128"/>
    </source>
</evidence>
<dbReference type="InterPro" id="IPR049011">
    <property type="entry name" value="Anamorsin_N_metazoan"/>
</dbReference>
<evidence type="ECO:0000259" key="13">
    <source>
        <dbReference type="Pfam" id="PF20922"/>
    </source>
</evidence>
<dbReference type="AlphaFoldDB" id="A0A1B6C855"/>
<evidence type="ECO:0000256" key="6">
    <source>
        <dbReference type="ARBA" id="ARBA00022714"/>
    </source>
</evidence>
<dbReference type="GO" id="GO:0051537">
    <property type="term" value="F:2 iron, 2 sulfur cluster binding"/>
    <property type="evidence" value="ECO:0007669"/>
    <property type="project" value="UniProtKB-KW"/>
</dbReference>
<dbReference type="InterPro" id="IPR007785">
    <property type="entry name" value="Anamorsin"/>
</dbReference>
<comment type="cofactor">
    <cofactor evidence="1">
        <name>[4Fe-4S] cluster</name>
        <dbReference type="ChEBI" id="CHEBI:49883"/>
    </cofactor>
</comment>
<sequence length="323" mass="35854">IYHILHLHYSKRSFIIYSLLYEFLVLGYIFLPRVIMDIPFSSGQKVLILWESGSSTPILQEVADKIKKIIGPSGKLQLENEERIMLANYGISTYDVLISGIVTPLKSLYSIEILGYLLTIVKPNGILVLHMLITDKDSSDIRSKVLSQLTLSGWINIDSTNVNISDDEKEILLKDNNTFEVIKVTAKKPNFEVGSSSLLNLKKPILVPSSVSDVWKLDDTIDDEIIDSDKLLDADDLKKPEPESLKVCGTSGKRKACKNCSCGLADELEAENNKQESQVKTSSCGNCYLGDAFRCASCPYLGMPAFKPGEKIQLSDQQLKADA</sequence>
<evidence type="ECO:0000256" key="9">
    <source>
        <dbReference type="ARBA" id="ARBA00023014"/>
    </source>
</evidence>
<gene>
    <name evidence="15" type="ORF">g.33714</name>
    <name evidence="16" type="ORF">g.33717</name>
    <name evidence="14" type="ORF">g.33718</name>
</gene>
<evidence type="ECO:0000313" key="15">
    <source>
        <dbReference type="EMBL" id="JAS26442.1"/>
    </source>
</evidence>
<keyword evidence="11" id="KW-1133">Transmembrane helix</keyword>
<evidence type="ECO:0000256" key="7">
    <source>
        <dbReference type="ARBA" id="ARBA00022723"/>
    </source>
</evidence>
<dbReference type="InterPro" id="IPR029063">
    <property type="entry name" value="SAM-dependent_MTases_sf"/>
</dbReference>
<keyword evidence="11" id="KW-0812">Transmembrane</keyword>
<evidence type="ECO:0000256" key="11">
    <source>
        <dbReference type="SAM" id="Phobius"/>
    </source>
</evidence>
<dbReference type="Gene3D" id="3.40.50.150">
    <property type="entry name" value="Vaccinia Virus protein VP39"/>
    <property type="match status" value="1"/>
</dbReference>
<dbReference type="PANTHER" id="PTHR13273:SF14">
    <property type="entry name" value="ANAMORSIN"/>
    <property type="match status" value="1"/>
</dbReference>
<keyword evidence="9" id="KW-0411">Iron-sulfur</keyword>
<dbReference type="InterPro" id="IPR046408">
    <property type="entry name" value="CIAPIN1"/>
</dbReference>
<feature type="non-terminal residue" evidence="14">
    <location>
        <position position="1"/>
    </location>
</feature>
<evidence type="ECO:0000256" key="1">
    <source>
        <dbReference type="ARBA" id="ARBA00001966"/>
    </source>
</evidence>
<dbReference type="PANTHER" id="PTHR13273">
    <property type="entry name" value="ANAMORSIN"/>
    <property type="match status" value="1"/>
</dbReference>
<dbReference type="EMBL" id="GEDC01007184">
    <property type="protein sequence ID" value="JAS30114.1"/>
    <property type="molecule type" value="Transcribed_RNA"/>
</dbReference>
<comment type="subcellular location">
    <subcellularLocation>
        <location evidence="2">Cytoplasm</location>
    </subcellularLocation>
</comment>
<dbReference type="GO" id="GO:0016226">
    <property type="term" value="P:iron-sulfur cluster assembly"/>
    <property type="evidence" value="ECO:0007669"/>
    <property type="project" value="InterPro"/>
</dbReference>
<keyword evidence="8" id="KW-0408">Iron</keyword>
<organism evidence="14">
    <name type="scientific">Clastoptera arizonana</name>
    <name type="common">Arizona spittle bug</name>
    <dbReference type="NCBI Taxonomy" id="38151"/>
    <lineage>
        <taxon>Eukaryota</taxon>
        <taxon>Metazoa</taxon>
        <taxon>Ecdysozoa</taxon>
        <taxon>Arthropoda</taxon>
        <taxon>Hexapoda</taxon>
        <taxon>Insecta</taxon>
        <taxon>Pterygota</taxon>
        <taxon>Neoptera</taxon>
        <taxon>Paraneoptera</taxon>
        <taxon>Hemiptera</taxon>
        <taxon>Auchenorrhyncha</taxon>
        <taxon>Cercopoidea</taxon>
        <taxon>Clastopteridae</taxon>
        <taxon>Clastoptera</taxon>
    </lineage>
</organism>
<keyword evidence="5" id="KW-0963">Cytoplasm</keyword>
<evidence type="ECO:0000256" key="2">
    <source>
        <dbReference type="ARBA" id="ARBA00004496"/>
    </source>
</evidence>
<dbReference type="EMBL" id="GEDC01010856">
    <property type="protein sequence ID" value="JAS26442.1"/>
    <property type="molecule type" value="Transcribed_RNA"/>
</dbReference>
<name>A0A1B6C855_9HEMI</name>
<evidence type="ECO:0000256" key="4">
    <source>
        <dbReference type="ARBA" id="ARBA00022485"/>
    </source>
</evidence>
<evidence type="ECO:0000256" key="8">
    <source>
        <dbReference type="ARBA" id="ARBA00023004"/>
    </source>
</evidence>
<evidence type="ECO:0000256" key="5">
    <source>
        <dbReference type="ARBA" id="ARBA00022490"/>
    </source>
</evidence>
<evidence type="ECO:0000313" key="16">
    <source>
        <dbReference type="EMBL" id="JAS30114.1"/>
    </source>
</evidence>
<dbReference type="GO" id="GO:0046872">
    <property type="term" value="F:metal ion binding"/>
    <property type="evidence" value="ECO:0007669"/>
    <property type="project" value="UniProtKB-KW"/>
</dbReference>
<feature type="transmembrane region" description="Helical" evidence="11">
    <location>
        <begin position="14"/>
        <end position="31"/>
    </location>
</feature>
<evidence type="ECO:0000313" key="14">
    <source>
        <dbReference type="EMBL" id="JAS09641.1"/>
    </source>
</evidence>
<feature type="domain" description="Anamorsin C-terminal" evidence="12">
    <location>
        <begin position="278"/>
        <end position="314"/>
    </location>
</feature>
<evidence type="ECO:0008006" key="17">
    <source>
        <dbReference type="Google" id="ProtNLM"/>
    </source>
</evidence>
<comment type="similarity">
    <text evidence="3">Belongs to the anamorsin family.</text>
</comment>